<gene>
    <name evidence="1" type="ORF">AACH00_14665</name>
</gene>
<organism evidence="1 2">
    <name type="scientific">Ideonella margarita</name>
    <dbReference type="NCBI Taxonomy" id="2984191"/>
    <lineage>
        <taxon>Bacteria</taxon>
        <taxon>Pseudomonadati</taxon>
        <taxon>Pseudomonadota</taxon>
        <taxon>Betaproteobacteria</taxon>
        <taxon>Burkholderiales</taxon>
        <taxon>Sphaerotilaceae</taxon>
        <taxon>Ideonella</taxon>
    </lineage>
</organism>
<accession>A0ABU9C7G9</accession>
<reference evidence="1 2" key="1">
    <citation type="submission" date="2024-04" db="EMBL/GenBank/DDBJ databases">
        <title>Novel species of the genus Ideonella isolated from streams.</title>
        <authorList>
            <person name="Lu H."/>
        </authorList>
    </citation>
    <scope>NUCLEOTIDE SEQUENCE [LARGE SCALE GENOMIC DNA]</scope>
    <source>
        <strain evidence="1 2">LYT19W</strain>
    </source>
</reference>
<sequence>MADSALRWLPEDSELALAVINAEGDTLTLTFSAAAVTRASGVHEETGWVRPLVVDLALATAGGASTPIDWALLRGRLRSSDLRTADGQQLHRLMLPLQLEGPLQWQLHIGQAEPVVLQAGSLRTRPLAADAFTDSWAC</sequence>
<evidence type="ECO:0000313" key="2">
    <source>
        <dbReference type="Proteomes" id="UP001379945"/>
    </source>
</evidence>
<keyword evidence="2" id="KW-1185">Reference proteome</keyword>
<name>A0ABU9C7G9_9BURK</name>
<dbReference type="RefSeq" id="WP_341399909.1">
    <property type="nucleotide sequence ID" value="NZ_JBBUTI010000010.1"/>
</dbReference>
<evidence type="ECO:0000313" key="1">
    <source>
        <dbReference type="EMBL" id="MEK8047601.1"/>
    </source>
</evidence>
<comment type="caution">
    <text evidence="1">The sequence shown here is derived from an EMBL/GenBank/DDBJ whole genome shotgun (WGS) entry which is preliminary data.</text>
</comment>
<dbReference type="Proteomes" id="UP001379945">
    <property type="component" value="Unassembled WGS sequence"/>
</dbReference>
<protein>
    <submittedName>
        <fullName evidence="1">Uncharacterized protein</fullName>
    </submittedName>
</protein>
<proteinExistence type="predicted"/>
<dbReference type="EMBL" id="JBBUTI010000010">
    <property type="protein sequence ID" value="MEK8047601.1"/>
    <property type="molecule type" value="Genomic_DNA"/>
</dbReference>